<dbReference type="EMBL" id="CAADRP010000957">
    <property type="protein sequence ID" value="VFU33839.1"/>
    <property type="molecule type" value="Genomic_DNA"/>
</dbReference>
<dbReference type="GO" id="GO:0015074">
    <property type="term" value="P:DNA integration"/>
    <property type="evidence" value="ECO:0007669"/>
    <property type="project" value="InterPro"/>
</dbReference>
<evidence type="ECO:0000259" key="2">
    <source>
        <dbReference type="PROSITE" id="PS50994"/>
    </source>
</evidence>
<keyword evidence="1" id="KW-0472">Membrane</keyword>
<evidence type="ECO:0000256" key="1">
    <source>
        <dbReference type="SAM" id="Phobius"/>
    </source>
</evidence>
<dbReference type="PANTHER" id="PTHR45835:SF99">
    <property type="entry name" value="CHROMO DOMAIN-CONTAINING PROTEIN-RELATED"/>
    <property type="match status" value="1"/>
</dbReference>
<organism evidence="3">
    <name type="scientific">Salix viminalis</name>
    <name type="common">Common osier</name>
    <name type="synonym">Basket willow</name>
    <dbReference type="NCBI Taxonomy" id="40686"/>
    <lineage>
        <taxon>Eukaryota</taxon>
        <taxon>Viridiplantae</taxon>
        <taxon>Streptophyta</taxon>
        <taxon>Embryophyta</taxon>
        <taxon>Tracheophyta</taxon>
        <taxon>Spermatophyta</taxon>
        <taxon>Magnoliopsida</taxon>
        <taxon>eudicotyledons</taxon>
        <taxon>Gunneridae</taxon>
        <taxon>Pentapetalae</taxon>
        <taxon>rosids</taxon>
        <taxon>fabids</taxon>
        <taxon>Malpighiales</taxon>
        <taxon>Salicaceae</taxon>
        <taxon>Saliceae</taxon>
        <taxon>Salix</taxon>
    </lineage>
</organism>
<gene>
    <name evidence="3" type="ORF">SVIM_LOCUS158572</name>
</gene>
<reference evidence="3" key="1">
    <citation type="submission" date="2019-03" db="EMBL/GenBank/DDBJ databases">
        <authorList>
            <person name="Mank J."/>
            <person name="Almeida P."/>
        </authorList>
    </citation>
    <scope>NUCLEOTIDE SEQUENCE</scope>
    <source>
        <strain evidence="3">78183</strain>
    </source>
</reference>
<dbReference type="Gene3D" id="3.30.420.10">
    <property type="entry name" value="Ribonuclease H-like superfamily/Ribonuclease H"/>
    <property type="match status" value="1"/>
</dbReference>
<dbReference type="InterPro" id="IPR001584">
    <property type="entry name" value="Integrase_cat-core"/>
</dbReference>
<dbReference type="InterPro" id="IPR056924">
    <property type="entry name" value="SH3_Tf2-1"/>
</dbReference>
<dbReference type="AlphaFoldDB" id="A0A6N2KZJ4"/>
<dbReference type="GO" id="GO:0003676">
    <property type="term" value="F:nucleic acid binding"/>
    <property type="evidence" value="ECO:0007669"/>
    <property type="project" value="InterPro"/>
</dbReference>
<dbReference type="PROSITE" id="PS50994">
    <property type="entry name" value="INTEGRASE"/>
    <property type="match status" value="1"/>
</dbReference>
<feature type="transmembrane region" description="Helical" evidence="1">
    <location>
        <begin position="401"/>
        <end position="423"/>
    </location>
</feature>
<dbReference type="SUPFAM" id="SSF53098">
    <property type="entry name" value="Ribonuclease H-like"/>
    <property type="match status" value="1"/>
</dbReference>
<evidence type="ECO:0000313" key="3">
    <source>
        <dbReference type="EMBL" id="VFU33839.1"/>
    </source>
</evidence>
<dbReference type="InterPro" id="IPR036397">
    <property type="entry name" value="RNaseH_sf"/>
</dbReference>
<name>A0A6N2KZJ4_SALVM</name>
<dbReference type="Pfam" id="PF24626">
    <property type="entry name" value="SH3_Tf2-1"/>
    <property type="match status" value="1"/>
</dbReference>
<accession>A0A6N2KZJ4</accession>
<protein>
    <recommendedName>
        <fullName evidence="2">Integrase catalytic domain-containing protein</fullName>
    </recommendedName>
</protein>
<keyword evidence="1" id="KW-1133">Transmembrane helix</keyword>
<feature type="transmembrane region" description="Helical" evidence="1">
    <location>
        <begin position="364"/>
        <end position="389"/>
    </location>
</feature>
<sequence length="424" mass="48883">MTDSVDKLAKIYISEVVRLHGIPVSIVLDRDPRFTSRLWPSIQQALGTRLDMSTTFHPQTDGQLERVIQVLEDLLRACVLEFGGNWEEHLALIEFTYNNSYQATIGMTPYEALYGRRCRTPLCWEEIGDRKLYGVELVQVTMEKVRIIWDHIKAAQDRQKKYADVRRRPLEFCMGDQVYLKVAPWKNILRFGLRGKLTPRFIGPFKILQRVGPVAYKVDLPPQLAKNSTQIPVEVNEDLTLEMRPARILDKGEKELRNKKIPIVRILWRNAQIEEETWEREDEMRKKYPELFKIPGAAGTPCELLLENLRVMMKIDEYVAEILCVNCARKFAVQSGLNHRPDRNNPEVEQVSGLFIVHYGCQVFSWFLGGANVVFEVVAIVFEIVVAVFKVCYIYMLLFNVYVCVAATIAKVIVAVVGVVCWLF</sequence>
<keyword evidence="1" id="KW-0812">Transmembrane</keyword>
<dbReference type="InterPro" id="IPR012337">
    <property type="entry name" value="RNaseH-like_sf"/>
</dbReference>
<proteinExistence type="predicted"/>
<dbReference type="PANTHER" id="PTHR45835">
    <property type="entry name" value="YALI0A06105P"/>
    <property type="match status" value="1"/>
</dbReference>
<feature type="domain" description="Integrase catalytic" evidence="2">
    <location>
        <begin position="1"/>
        <end position="117"/>
    </location>
</feature>